<dbReference type="Pfam" id="PF02983">
    <property type="entry name" value="Pro_Al_protease"/>
    <property type="match status" value="1"/>
</dbReference>
<keyword evidence="7" id="KW-1015">Disulfide bond</keyword>
<keyword evidence="2" id="KW-0645">Protease</keyword>
<comment type="similarity">
    <text evidence="1">Belongs to the peptidase S1 family.</text>
</comment>
<evidence type="ECO:0000313" key="9">
    <source>
        <dbReference type="EMBL" id="MBB5624562.1"/>
    </source>
</evidence>
<evidence type="ECO:0000256" key="7">
    <source>
        <dbReference type="ARBA" id="ARBA00023157"/>
    </source>
</evidence>
<proteinExistence type="inferred from homology"/>
<dbReference type="CDD" id="cd21112">
    <property type="entry name" value="alphaLP-like"/>
    <property type="match status" value="1"/>
</dbReference>
<dbReference type="Gene3D" id="2.60.120.380">
    <property type="match status" value="1"/>
</dbReference>
<dbReference type="Gene3D" id="2.40.10.10">
    <property type="entry name" value="Trypsin-like serine proteases"/>
    <property type="match status" value="2"/>
</dbReference>
<dbReference type="AlphaFoldDB" id="A0A7W9DMP1"/>
<feature type="domain" description="Peptidase S1A alpha-lytic prodomain" evidence="8">
    <location>
        <begin position="79"/>
        <end position="135"/>
    </location>
</feature>
<dbReference type="InterPro" id="IPR001316">
    <property type="entry name" value="Pept_S1A_streptogrisin"/>
</dbReference>
<dbReference type="InterPro" id="IPR035070">
    <property type="entry name" value="Streptogrisin_prodomain"/>
</dbReference>
<gene>
    <name evidence="9" type="ORF">BJ981_000261</name>
</gene>
<evidence type="ECO:0000256" key="2">
    <source>
        <dbReference type="ARBA" id="ARBA00022670"/>
    </source>
</evidence>
<dbReference type="SUPFAM" id="SSF50494">
    <property type="entry name" value="Trypsin-like serine proteases"/>
    <property type="match status" value="1"/>
</dbReference>
<dbReference type="GO" id="GO:0004252">
    <property type="term" value="F:serine-type endopeptidase activity"/>
    <property type="evidence" value="ECO:0007669"/>
    <property type="project" value="InterPro"/>
</dbReference>
<dbReference type="InterPro" id="IPR009003">
    <property type="entry name" value="Peptidase_S1_PA"/>
</dbReference>
<evidence type="ECO:0000256" key="6">
    <source>
        <dbReference type="ARBA" id="ARBA00023145"/>
    </source>
</evidence>
<dbReference type="GO" id="GO:0006508">
    <property type="term" value="P:proteolysis"/>
    <property type="evidence" value="ECO:0007669"/>
    <property type="project" value="UniProtKB-KW"/>
</dbReference>
<dbReference type="RefSeq" id="WP_239139152.1">
    <property type="nucleotide sequence ID" value="NZ_BOOS01000011.1"/>
</dbReference>
<reference evidence="9 10" key="1">
    <citation type="submission" date="2020-08" db="EMBL/GenBank/DDBJ databases">
        <title>Sequencing the genomes of 1000 actinobacteria strains.</title>
        <authorList>
            <person name="Klenk H.-P."/>
        </authorList>
    </citation>
    <scope>NUCLEOTIDE SEQUENCE [LARGE SCALE GENOMIC DNA]</scope>
    <source>
        <strain evidence="9 10">DSM 45790</strain>
    </source>
</reference>
<keyword evidence="10" id="KW-1185">Reference proteome</keyword>
<keyword evidence="5" id="KW-0720">Serine protease</keyword>
<accession>A0A7W9DMP1</accession>
<evidence type="ECO:0000256" key="1">
    <source>
        <dbReference type="ARBA" id="ARBA00007664"/>
    </source>
</evidence>
<dbReference type="InterPro" id="IPR043504">
    <property type="entry name" value="Peptidase_S1_PA_chymotrypsin"/>
</dbReference>
<evidence type="ECO:0000259" key="8">
    <source>
        <dbReference type="Pfam" id="PF02983"/>
    </source>
</evidence>
<evidence type="ECO:0000256" key="5">
    <source>
        <dbReference type="ARBA" id="ARBA00022825"/>
    </source>
</evidence>
<evidence type="ECO:0000256" key="3">
    <source>
        <dbReference type="ARBA" id="ARBA00022729"/>
    </source>
</evidence>
<dbReference type="InterPro" id="IPR037295">
    <property type="entry name" value="Alpha-lytic_protease_prodomain"/>
</dbReference>
<dbReference type="PRINTS" id="PR00861">
    <property type="entry name" value="ALYTICPTASE"/>
</dbReference>
<keyword evidence="6" id="KW-0865">Zymogen</keyword>
<evidence type="ECO:0000313" key="10">
    <source>
        <dbReference type="Proteomes" id="UP000588112"/>
    </source>
</evidence>
<dbReference type="Gene3D" id="3.30.300.50">
    <property type="match status" value="2"/>
</dbReference>
<dbReference type="SUPFAM" id="SSF54806">
    <property type="entry name" value="Alpha-lytic protease prodomain"/>
    <property type="match status" value="2"/>
</dbReference>
<dbReference type="SUPFAM" id="SSF89260">
    <property type="entry name" value="Collagen-binding domain"/>
    <property type="match status" value="1"/>
</dbReference>
<dbReference type="Proteomes" id="UP000588112">
    <property type="component" value="Unassembled WGS sequence"/>
</dbReference>
<dbReference type="EC" id="3.4.21.-" evidence="9"/>
<comment type="caution">
    <text evidence="9">The sequence shown here is derived from an EMBL/GenBank/DDBJ whole genome shotgun (WGS) entry which is preliminary data.</text>
</comment>
<keyword evidence="4 9" id="KW-0378">Hydrolase</keyword>
<protein>
    <submittedName>
        <fullName evidence="9">Streptogrisin C</fullName>
        <ecNumber evidence="9">3.4.21.-</ecNumber>
    </submittedName>
</protein>
<evidence type="ECO:0000256" key="4">
    <source>
        <dbReference type="ARBA" id="ARBA00022801"/>
    </source>
</evidence>
<sequence>MIQALQRDLGLTAEQAESRLLNESRLTNVEARIRKQLGSRYAGSWLSGPTSSTLTVATSDSASTSSVSGAGVQAKVVKHSLASLDAAKEALDRASRKVSTKSTPVWYVDVRSNAVVVRTPQVADAEGFIAASGADRSAIRVEVSDEAPRPLYDLRGGEAYYIGSGSRCSIGFPVTRGTQGGFVSAGHCGSTGASTSGFNRVAQGTFQGSSFPGNDYSWIATNSNWTPQPWVVQNGANIQVAGSTVAVEGASICRSGSTTGWRCGSVQQRNSSVTYQEGTVYEVTRTNVCAEPGDSGGSFISGSQAQGVTSGGSGNCSSGGTTYFQPVNEILSTYGLTLKTTGGGGPDPTGCTGYQQTLSGTLTSNQSQYQPSGGSYTANAGVHRLCLDGPSGTDYDIYLQKLNGSTWTDVASGTTPNPDETVTYTGTAGTYRVRVHAYSGGGAYTLGLTKP</sequence>
<dbReference type="GO" id="GO:0005576">
    <property type="term" value="C:extracellular region"/>
    <property type="evidence" value="ECO:0007669"/>
    <property type="project" value="InterPro"/>
</dbReference>
<dbReference type="InterPro" id="IPR004236">
    <property type="entry name" value="Pept_S1_alpha_lytic"/>
</dbReference>
<organism evidence="9 10">
    <name type="scientific">Sphaerisporangium krabiense</name>
    <dbReference type="NCBI Taxonomy" id="763782"/>
    <lineage>
        <taxon>Bacteria</taxon>
        <taxon>Bacillati</taxon>
        <taxon>Actinomycetota</taxon>
        <taxon>Actinomycetes</taxon>
        <taxon>Streptosporangiales</taxon>
        <taxon>Streptosporangiaceae</taxon>
        <taxon>Sphaerisporangium</taxon>
    </lineage>
</organism>
<name>A0A7W9DMP1_9ACTN</name>
<dbReference type="EMBL" id="JACHBR010000001">
    <property type="protein sequence ID" value="MBB5624562.1"/>
    <property type="molecule type" value="Genomic_DNA"/>
</dbReference>
<keyword evidence="3" id="KW-0732">Signal</keyword>